<dbReference type="AlphaFoldDB" id="B9E874"/>
<reference evidence="2 3" key="1">
    <citation type="journal article" date="2009" name="J. Bacteriol.">
        <title>Complete genome sequence of Macrococcus caseolyticus strain JCSCS5402, reflecting the ancestral genome of the human-pathogenic staphylococci.</title>
        <authorList>
            <person name="Baba T."/>
            <person name="Kuwahara-Arai K."/>
            <person name="Uchiyama I."/>
            <person name="Takeuchi F."/>
            <person name="Ito T."/>
            <person name="Hiramatsu K."/>
        </authorList>
    </citation>
    <scope>NUCLEOTIDE SEQUENCE [LARGE SCALE GENOMIC DNA]</scope>
    <source>
        <strain evidence="2 3">JCSC5402</strain>
    </source>
</reference>
<keyword evidence="1" id="KW-0812">Transmembrane</keyword>
<gene>
    <name evidence="2" type="ordered locus">MCCL_1685</name>
</gene>
<sequence length="104" mass="11970">MILKENIVYHILAIILSIAFLALYFYVMGTLYSADVWRFPLIILTLYFIVAFFSYPFIALDASAFALKIKPIRSLVQVGAFIIAPILLIRKIIVRRGHSYEKDI</sequence>
<dbReference type="Proteomes" id="UP000001383">
    <property type="component" value="Chromosome"/>
</dbReference>
<organism evidence="2 3">
    <name type="scientific">Macrococcus caseolyticus (strain JCSC5402)</name>
    <name type="common">Macrococcoides caseolyticum</name>
    <dbReference type="NCBI Taxonomy" id="458233"/>
    <lineage>
        <taxon>Bacteria</taxon>
        <taxon>Bacillati</taxon>
        <taxon>Bacillota</taxon>
        <taxon>Bacilli</taxon>
        <taxon>Bacillales</taxon>
        <taxon>Staphylococcaceae</taxon>
        <taxon>Macrococcoides</taxon>
    </lineage>
</organism>
<proteinExistence type="predicted"/>
<evidence type="ECO:0000256" key="1">
    <source>
        <dbReference type="SAM" id="Phobius"/>
    </source>
</evidence>
<dbReference type="HOGENOM" id="CLU_2246736_0_0_9"/>
<keyword evidence="1" id="KW-1133">Transmembrane helix</keyword>
<evidence type="ECO:0000313" key="2">
    <source>
        <dbReference type="EMBL" id="BAH18392.1"/>
    </source>
</evidence>
<evidence type="ECO:0000313" key="3">
    <source>
        <dbReference type="Proteomes" id="UP000001383"/>
    </source>
</evidence>
<name>B9E874_MACCJ</name>
<dbReference type="KEGG" id="mcl:MCCL_1685"/>
<accession>B9E874</accession>
<protein>
    <submittedName>
        <fullName evidence="2">Uncharacterized protein</fullName>
    </submittedName>
</protein>
<feature type="transmembrane region" description="Helical" evidence="1">
    <location>
        <begin position="7"/>
        <end position="27"/>
    </location>
</feature>
<dbReference type="EMBL" id="AP009484">
    <property type="protein sequence ID" value="BAH18392.1"/>
    <property type="molecule type" value="Genomic_DNA"/>
</dbReference>
<feature type="transmembrane region" description="Helical" evidence="1">
    <location>
        <begin position="72"/>
        <end position="93"/>
    </location>
</feature>
<keyword evidence="1" id="KW-0472">Membrane</keyword>
<feature type="transmembrane region" description="Helical" evidence="1">
    <location>
        <begin position="39"/>
        <end position="60"/>
    </location>
</feature>